<organism evidence="2 3">
    <name type="scientific">Trichosporon asahii var. asahii (strain ATCC 90039 / CBS 2479 / JCM 2466 / KCTC 7840 / NBRC 103889/ NCYC 2677 / UAMH 7654)</name>
    <name type="common">Yeast</name>
    <dbReference type="NCBI Taxonomy" id="1186058"/>
    <lineage>
        <taxon>Eukaryota</taxon>
        <taxon>Fungi</taxon>
        <taxon>Dikarya</taxon>
        <taxon>Basidiomycota</taxon>
        <taxon>Agaricomycotina</taxon>
        <taxon>Tremellomycetes</taxon>
        <taxon>Trichosporonales</taxon>
        <taxon>Trichosporonaceae</taxon>
        <taxon>Trichosporon</taxon>
    </lineage>
</organism>
<evidence type="ECO:0000256" key="1">
    <source>
        <dbReference type="SAM" id="MobiDB-lite"/>
    </source>
</evidence>
<protein>
    <submittedName>
        <fullName evidence="2">Uncharacterized protein</fullName>
    </submittedName>
</protein>
<accession>J5TU55</accession>
<feature type="compositionally biased region" description="Polar residues" evidence="1">
    <location>
        <begin position="328"/>
        <end position="338"/>
    </location>
</feature>
<gene>
    <name evidence="2" type="ORF">A1Q1_00766</name>
</gene>
<proteinExistence type="predicted"/>
<dbReference type="GeneID" id="25984280"/>
<dbReference type="HOGENOM" id="CLU_934426_0_0_1"/>
<feature type="region of interest" description="Disordered" evidence="1">
    <location>
        <begin position="313"/>
        <end position="338"/>
    </location>
</feature>
<evidence type="ECO:0000313" key="2">
    <source>
        <dbReference type="EMBL" id="EJT52861.1"/>
    </source>
</evidence>
<dbReference type="AlphaFoldDB" id="J5TU55"/>
<dbReference type="VEuPathDB" id="FungiDB:A1Q1_00766"/>
<evidence type="ECO:0000313" key="3">
    <source>
        <dbReference type="Proteomes" id="UP000002748"/>
    </source>
</evidence>
<dbReference type="RefSeq" id="XP_014183935.1">
    <property type="nucleotide sequence ID" value="XM_014328460.1"/>
</dbReference>
<sequence length="338" mass="39474">MLDSTFDGRFYTWEKYPDWKGKFGFTMAKCPETEETRLHVDSGGKNAPRRAVVRYRISPSVEGNLIQLRRKLSTDPFFFTSFVYYDQKGRTCEISRTELVTAFYALVDQWQTLFDLACAVHAVWNDTPWLDEKGAPLLPNSEETIQLDNELLPQVQLVARHWARLSVRLYREAEYFSQYLQYFLRLERKGKMPAAFSRYPGVISKPLDDKFQRKRKIKVKHGQIDDWAFRMARVVNDGLQDHWPRVQSVRDNTSWLTNTLLRILEVKGYDAEEEVKKYYPPLNKDRHVRLKKKDLVAVRESCSGLPLVIGMGSSRPGTLPPMERPYTQLPTQARSALR</sequence>
<name>J5TU55_TRIAS</name>
<reference evidence="2 3" key="1">
    <citation type="journal article" date="2012" name="Eukaryot. Cell">
        <title>Draft genome sequence of CBS 2479, the standard type strain of Trichosporon asahii.</title>
        <authorList>
            <person name="Yang R.Y."/>
            <person name="Li H.T."/>
            <person name="Zhu H."/>
            <person name="Zhou G.P."/>
            <person name="Wang M."/>
            <person name="Wang L."/>
        </authorList>
    </citation>
    <scope>NUCLEOTIDE SEQUENCE [LARGE SCALE GENOMIC DNA]</scope>
    <source>
        <strain evidence="3">ATCC 90039 / CBS 2479 / JCM 2466 / KCTC 7840 / NCYC 2677 / UAMH 7654</strain>
    </source>
</reference>
<dbReference type="EMBL" id="ALBS01000013">
    <property type="protein sequence ID" value="EJT52861.1"/>
    <property type="molecule type" value="Genomic_DNA"/>
</dbReference>
<comment type="caution">
    <text evidence="2">The sequence shown here is derived from an EMBL/GenBank/DDBJ whole genome shotgun (WGS) entry which is preliminary data.</text>
</comment>
<dbReference type="KEGG" id="tasa:A1Q1_00766"/>
<dbReference type="Proteomes" id="UP000002748">
    <property type="component" value="Unassembled WGS sequence"/>
</dbReference>